<evidence type="ECO:0000256" key="3">
    <source>
        <dbReference type="ARBA" id="ARBA00022801"/>
    </source>
</evidence>
<evidence type="ECO:0000313" key="7">
    <source>
        <dbReference type="EMBL" id="GEQ97123.1"/>
    </source>
</evidence>
<evidence type="ECO:0000256" key="4">
    <source>
        <dbReference type="ARBA" id="ARBA00022833"/>
    </source>
</evidence>
<name>A0A5A7MVQ1_9PROT</name>
<evidence type="ECO:0000259" key="6">
    <source>
        <dbReference type="PROSITE" id="PS50249"/>
    </source>
</evidence>
<keyword evidence="5" id="KW-0482">Metalloprotease</keyword>
<dbReference type="InterPro" id="IPR028090">
    <property type="entry name" value="JAB_dom_prok"/>
</dbReference>
<sequence length="126" mass="13893">MAKTVIETAARRALPKECCGLLVGHEKTISRAVEAPNLARDPDRFELDAKVHLSLQRDLRGTGEQIVGVFHSHPYGQPVPSAEDFAQASYSGWIWLITALDDKGCTSRAWRAEDTGFVPMALRCVD</sequence>
<dbReference type="InterPro" id="IPR037518">
    <property type="entry name" value="MPN"/>
</dbReference>
<dbReference type="InterPro" id="IPR000555">
    <property type="entry name" value="JAMM/MPN+_dom"/>
</dbReference>
<dbReference type="AlphaFoldDB" id="A0A5A7MVQ1"/>
<reference evidence="9 10" key="1">
    <citation type="submission" date="2019-09" db="EMBL/GenBank/DDBJ databases">
        <title>NBRP : Genome information of microbial organism related human and environment.</title>
        <authorList>
            <person name="Hattori M."/>
            <person name="Oshima K."/>
            <person name="Inaba H."/>
            <person name="Suda W."/>
            <person name="Sakamoto M."/>
            <person name="Iino T."/>
            <person name="Kitahara M."/>
            <person name="Oshida Y."/>
            <person name="Iida T."/>
            <person name="Kudo T."/>
            <person name="Itoh T."/>
            <person name="Ohkuma M."/>
        </authorList>
    </citation>
    <scope>NUCLEOTIDE SEQUENCE [LARGE SCALE GENOMIC DNA]</scope>
    <source>
        <strain evidence="7 9">Hi-2</strain>
        <strain evidence="8 10">Mie-1</strain>
    </source>
</reference>
<dbReference type="PANTHER" id="PTHR34858:SF1">
    <property type="entry name" value="CYSO-CYSTEINE PEPTIDASE"/>
    <property type="match status" value="1"/>
</dbReference>
<dbReference type="GO" id="GO:0008235">
    <property type="term" value="F:metalloexopeptidase activity"/>
    <property type="evidence" value="ECO:0007669"/>
    <property type="project" value="TreeGrafter"/>
</dbReference>
<dbReference type="Proteomes" id="UP000322084">
    <property type="component" value="Unassembled WGS sequence"/>
</dbReference>
<gene>
    <name evidence="7" type="ORF">JCM17844_07600</name>
    <name evidence="8" type="ORF">JCM17845_00770</name>
</gene>
<evidence type="ECO:0000313" key="9">
    <source>
        <dbReference type="Proteomes" id="UP000322084"/>
    </source>
</evidence>
<dbReference type="PROSITE" id="PS50249">
    <property type="entry name" value="MPN"/>
    <property type="match status" value="1"/>
</dbReference>
<dbReference type="GO" id="GO:0008270">
    <property type="term" value="F:zinc ion binding"/>
    <property type="evidence" value="ECO:0007669"/>
    <property type="project" value="TreeGrafter"/>
</dbReference>
<evidence type="ECO:0000313" key="10">
    <source>
        <dbReference type="Proteomes" id="UP000325187"/>
    </source>
</evidence>
<comment type="caution">
    <text evidence="8">The sequence shown here is derived from an EMBL/GenBank/DDBJ whole genome shotgun (WGS) entry which is preliminary data.</text>
</comment>
<dbReference type="GO" id="GO:0006508">
    <property type="term" value="P:proteolysis"/>
    <property type="evidence" value="ECO:0007669"/>
    <property type="project" value="UniProtKB-KW"/>
</dbReference>
<dbReference type="SMART" id="SM00232">
    <property type="entry name" value="JAB_MPN"/>
    <property type="match status" value="1"/>
</dbReference>
<protein>
    <recommendedName>
        <fullName evidence="6">MPN domain-containing protein</fullName>
    </recommendedName>
</protein>
<evidence type="ECO:0000256" key="2">
    <source>
        <dbReference type="ARBA" id="ARBA00022723"/>
    </source>
</evidence>
<keyword evidence="2" id="KW-0479">Metal-binding</keyword>
<dbReference type="InterPro" id="IPR051929">
    <property type="entry name" value="VirAsm_ModProt"/>
</dbReference>
<dbReference type="Pfam" id="PF14464">
    <property type="entry name" value="Prok-JAB"/>
    <property type="match status" value="1"/>
</dbReference>
<dbReference type="CDD" id="cd08070">
    <property type="entry name" value="MPN_like"/>
    <property type="match status" value="1"/>
</dbReference>
<evidence type="ECO:0000256" key="1">
    <source>
        <dbReference type="ARBA" id="ARBA00022670"/>
    </source>
</evidence>
<dbReference type="EMBL" id="BKCM01000001">
    <property type="protein sequence ID" value="GEQ99453.1"/>
    <property type="molecule type" value="Genomic_DNA"/>
</dbReference>
<evidence type="ECO:0000313" key="8">
    <source>
        <dbReference type="EMBL" id="GEQ99453.1"/>
    </source>
</evidence>
<feature type="domain" description="MPN" evidence="6">
    <location>
        <begin position="1"/>
        <end position="116"/>
    </location>
</feature>
<accession>A0A5A7MVQ1</accession>
<evidence type="ECO:0000256" key="5">
    <source>
        <dbReference type="ARBA" id="ARBA00023049"/>
    </source>
</evidence>
<dbReference type="Gene3D" id="3.40.140.10">
    <property type="entry name" value="Cytidine Deaminase, domain 2"/>
    <property type="match status" value="1"/>
</dbReference>
<keyword evidence="3" id="KW-0378">Hydrolase</keyword>
<dbReference type="EMBL" id="BKCL01000002">
    <property type="protein sequence ID" value="GEQ97123.1"/>
    <property type="molecule type" value="Genomic_DNA"/>
</dbReference>
<proteinExistence type="predicted"/>
<keyword evidence="10" id="KW-1185">Reference proteome</keyword>
<dbReference type="SUPFAM" id="SSF102712">
    <property type="entry name" value="JAB1/MPN domain"/>
    <property type="match status" value="1"/>
</dbReference>
<organism evidence="8 10">
    <name type="scientific">Iodidimonas gelatinilytica</name>
    <dbReference type="NCBI Taxonomy" id="1236966"/>
    <lineage>
        <taxon>Bacteria</taxon>
        <taxon>Pseudomonadati</taxon>
        <taxon>Pseudomonadota</taxon>
        <taxon>Alphaproteobacteria</taxon>
        <taxon>Iodidimonadales</taxon>
        <taxon>Iodidimonadaceae</taxon>
        <taxon>Iodidimonas</taxon>
    </lineage>
</organism>
<keyword evidence="4" id="KW-0862">Zinc</keyword>
<dbReference type="PANTHER" id="PTHR34858">
    <property type="entry name" value="CYSO-CYSTEINE PEPTIDASE"/>
    <property type="match status" value="1"/>
</dbReference>
<accession>A0A5A7MPK3</accession>
<dbReference type="Proteomes" id="UP000325187">
    <property type="component" value="Unassembled WGS sequence"/>
</dbReference>
<keyword evidence="1" id="KW-0645">Protease</keyword>